<protein>
    <recommendedName>
        <fullName evidence="3">Nucleotide-diphospho-sugar transferase domain-containing protein</fullName>
    </recommendedName>
</protein>
<dbReference type="Gene3D" id="3.90.550.10">
    <property type="entry name" value="Spore Coat Polysaccharide Biosynthesis Protein SpsA, Chain A"/>
    <property type="match status" value="1"/>
</dbReference>
<keyword evidence="2" id="KW-1185">Reference proteome</keyword>
<evidence type="ECO:0000313" key="1">
    <source>
        <dbReference type="EMBL" id="PSB59033.1"/>
    </source>
</evidence>
<comment type="caution">
    <text evidence="1">The sequence shown here is derived from an EMBL/GenBank/DDBJ whole genome shotgun (WGS) entry which is preliminary data.</text>
</comment>
<gene>
    <name evidence="1" type="ORF">C7B77_02445</name>
</gene>
<evidence type="ECO:0000313" key="2">
    <source>
        <dbReference type="Proteomes" id="UP000238937"/>
    </source>
</evidence>
<dbReference type="EMBL" id="PVWO01000016">
    <property type="protein sequence ID" value="PSB59033.1"/>
    <property type="molecule type" value="Genomic_DNA"/>
</dbReference>
<organism evidence="1 2">
    <name type="scientific">Chamaesiphon polymorphus CCALA 037</name>
    <dbReference type="NCBI Taxonomy" id="2107692"/>
    <lineage>
        <taxon>Bacteria</taxon>
        <taxon>Bacillati</taxon>
        <taxon>Cyanobacteriota</taxon>
        <taxon>Cyanophyceae</taxon>
        <taxon>Gomontiellales</taxon>
        <taxon>Chamaesiphonaceae</taxon>
        <taxon>Chamaesiphon</taxon>
    </lineage>
</organism>
<name>A0A2T1GML0_9CYAN</name>
<proteinExistence type="predicted"/>
<dbReference type="InterPro" id="IPR029044">
    <property type="entry name" value="Nucleotide-diphossugar_trans"/>
</dbReference>
<reference evidence="1 2" key="1">
    <citation type="submission" date="2018-03" db="EMBL/GenBank/DDBJ databases">
        <title>The ancient ancestry and fast evolution of plastids.</title>
        <authorList>
            <person name="Moore K.R."/>
            <person name="Magnabosco C."/>
            <person name="Momper L."/>
            <person name="Gold D.A."/>
            <person name="Bosak T."/>
            <person name="Fournier G.P."/>
        </authorList>
    </citation>
    <scope>NUCLEOTIDE SEQUENCE [LARGE SCALE GENOMIC DNA]</scope>
    <source>
        <strain evidence="1 2">CCALA 037</strain>
    </source>
</reference>
<sequence length="231" mass="26574">MFSIATNGYDKIFQACLDSHQKYADLQNYDYRAFTKSPPSGISGTNSAWLKVAIILRALEKGYQNVFFVDADALIREYTPPIDSVFCQDKFVYMSVESSGNFNSGVIIVVNSPQAIKFFKNLLLRADVPNSLLPKSDRCLYENGHVINLAKNSPIVQIIDPKWNYNYNTNIGEGEKEYISHGRELEAWKQKPHAKKPPLSLFQSLLVRIEQGPRYFLLNRLLKFYEHEYNF</sequence>
<dbReference type="Proteomes" id="UP000238937">
    <property type="component" value="Unassembled WGS sequence"/>
</dbReference>
<dbReference type="AlphaFoldDB" id="A0A2T1GML0"/>
<evidence type="ECO:0008006" key="3">
    <source>
        <dbReference type="Google" id="ProtNLM"/>
    </source>
</evidence>
<accession>A0A2T1GML0</accession>